<name>A0A9P4IW53_9PEZI</name>
<evidence type="ECO:0000313" key="2">
    <source>
        <dbReference type="EMBL" id="KAF2147964.1"/>
    </source>
</evidence>
<feature type="region of interest" description="Disordered" evidence="1">
    <location>
        <begin position="1"/>
        <end position="122"/>
    </location>
</feature>
<sequence length="187" mass="20908">MPISPPSDSDDYEYLQPNFLGRYPGTFALPMRGYKPAASPRDSREANPDPPRPHAEVPRRPTRTPVGDNPNSFVLPLHDPLSERNTQPPATPEAPTSPPMTTLTLSQPPTDPLPSKTEIRESDPVRLKELSAVVDGWVLFYNQLETHTRKHGSESQYARTMDLVHLCNRRLKAVIDREAVLIAEGKI</sequence>
<organism evidence="2 3">
    <name type="scientific">Myriangium duriaei CBS 260.36</name>
    <dbReference type="NCBI Taxonomy" id="1168546"/>
    <lineage>
        <taxon>Eukaryota</taxon>
        <taxon>Fungi</taxon>
        <taxon>Dikarya</taxon>
        <taxon>Ascomycota</taxon>
        <taxon>Pezizomycotina</taxon>
        <taxon>Dothideomycetes</taxon>
        <taxon>Dothideomycetidae</taxon>
        <taxon>Myriangiales</taxon>
        <taxon>Myriangiaceae</taxon>
        <taxon>Myriangium</taxon>
    </lineage>
</organism>
<protein>
    <submittedName>
        <fullName evidence="2">Uncharacterized protein</fullName>
    </submittedName>
</protein>
<reference evidence="2" key="1">
    <citation type="journal article" date="2020" name="Stud. Mycol.">
        <title>101 Dothideomycetes genomes: a test case for predicting lifestyles and emergence of pathogens.</title>
        <authorList>
            <person name="Haridas S."/>
            <person name="Albert R."/>
            <person name="Binder M."/>
            <person name="Bloem J."/>
            <person name="Labutti K."/>
            <person name="Salamov A."/>
            <person name="Andreopoulos B."/>
            <person name="Baker S."/>
            <person name="Barry K."/>
            <person name="Bills G."/>
            <person name="Bluhm B."/>
            <person name="Cannon C."/>
            <person name="Castanera R."/>
            <person name="Culley D."/>
            <person name="Daum C."/>
            <person name="Ezra D."/>
            <person name="Gonzalez J."/>
            <person name="Henrissat B."/>
            <person name="Kuo A."/>
            <person name="Liang C."/>
            <person name="Lipzen A."/>
            <person name="Lutzoni F."/>
            <person name="Magnuson J."/>
            <person name="Mondo S."/>
            <person name="Nolan M."/>
            <person name="Ohm R."/>
            <person name="Pangilinan J."/>
            <person name="Park H.-J."/>
            <person name="Ramirez L."/>
            <person name="Alfaro M."/>
            <person name="Sun H."/>
            <person name="Tritt A."/>
            <person name="Yoshinaga Y."/>
            <person name="Zwiers L.-H."/>
            <person name="Turgeon B."/>
            <person name="Goodwin S."/>
            <person name="Spatafora J."/>
            <person name="Crous P."/>
            <person name="Grigoriev I."/>
        </authorList>
    </citation>
    <scope>NUCLEOTIDE SEQUENCE</scope>
    <source>
        <strain evidence="2">CBS 260.36</strain>
    </source>
</reference>
<gene>
    <name evidence="2" type="ORF">K461DRAFT_298079</name>
</gene>
<feature type="compositionally biased region" description="Low complexity" evidence="1">
    <location>
        <begin position="99"/>
        <end position="108"/>
    </location>
</feature>
<feature type="compositionally biased region" description="Basic and acidic residues" evidence="1">
    <location>
        <begin position="41"/>
        <end position="59"/>
    </location>
</feature>
<dbReference type="EMBL" id="ML996094">
    <property type="protein sequence ID" value="KAF2147964.1"/>
    <property type="molecule type" value="Genomic_DNA"/>
</dbReference>
<accession>A0A9P4IW53</accession>
<evidence type="ECO:0000256" key="1">
    <source>
        <dbReference type="SAM" id="MobiDB-lite"/>
    </source>
</evidence>
<proteinExistence type="predicted"/>
<comment type="caution">
    <text evidence="2">The sequence shown here is derived from an EMBL/GenBank/DDBJ whole genome shotgun (WGS) entry which is preliminary data.</text>
</comment>
<keyword evidence="3" id="KW-1185">Reference proteome</keyword>
<feature type="compositionally biased region" description="Pro residues" evidence="1">
    <location>
        <begin position="89"/>
        <end position="98"/>
    </location>
</feature>
<dbReference type="Proteomes" id="UP000799439">
    <property type="component" value="Unassembled WGS sequence"/>
</dbReference>
<evidence type="ECO:0000313" key="3">
    <source>
        <dbReference type="Proteomes" id="UP000799439"/>
    </source>
</evidence>
<dbReference type="AlphaFoldDB" id="A0A9P4IW53"/>